<dbReference type="EMBL" id="JAPFFI010000008">
    <property type="protein sequence ID" value="KAJ6385051.1"/>
    <property type="molecule type" value="Genomic_DNA"/>
</dbReference>
<sequence length="297" mass="34199">MEVKLAVIIGRHVHARGGETQSLHYLFDILNIGGSSHDDKQSGEPSNSLFNFHRARILASTGLPWDAKVDSIIQNGNWLFPSGHQDLSAVWNSINFQPRVHRSDHLEWTGHRSGNFNIASAWDFIRRKRQVHPHAWITWFPGHIPRHSFILWLAMRGRLATMDRPHVQRMVSVNSCVLCGVQPETHMHLFFQCGFSSALWVHLLSKAGMSCPFSQWDDILQWASLNFRHKTNSSHILGCYALSTSVYLTWQERNQRVFNNTHRVVSMLKDEGVKTIRTLLLNQNNLMPPTVRSEWNL</sequence>
<organism evidence="2 3">
    <name type="scientific">Salix suchowensis</name>
    <dbReference type="NCBI Taxonomy" id="1278906"/>
    <lineage>
        <taxon>Eukaryota</taxon>
        <taxon>Viridiplantae</taxon>
        <taxon>Streptophyta</taxon>
        <taxon>Embryophyta</taxon>
        <taxon>Tracheophyta</taxon>
        <taxon>Spermatophyta</taxon>
        <taxon>Magnoliopsida</taxon>
        <taxon>eudicotyledons</taxon>
        <taxon>Gunneridae</taxon>
        <taxon>Pentapetalae</taxon>
        <taxon>rosids</taxon>
        <taxon>fabids</taxon>
        <taxon>Malpighiales</taxon>
        <taxon>Salicaceae</taxon>
        <taxon>Saliceae</taxon>
        <taxon>Salix</taxon>
    </lineage>
</organism>
<evidence type="ECO:0000313" key="2">
    <source>
        <dbReference type="EMBL" id="KAJ6385051.1"/>
    </source>
</evidence>
<evidence type="ECO:0000313" key="3">
    <source>
        <dbReference type="Proteomes" id="UP001141253"/>
    </source>
</evidence>
<accession>A0ABQ9BIY8</accession>
<dbReference type="Proteomes" id="UP001141253">
    <property type="component" value="Chromosome 9"/>
</dbReference>
<keyword evidence="3" id="KW-1185">Reference proteome</keyword>
<dbReference type="PANTHER" id="PTHR33116:SF78">
    <property type="entry name" value="OS12G0587133 PROTEIN"/>
    <property type="match status" value="1"/>
</dbReference>
<evidence type="ECO:0000259" key="1">
    <source>
        <dbReference type="Pfam" id="PF13966"/>
    </source>
</evidence>
<dbReference type="PANTHER" id="PTHR33116">
    <property type="entry name" value="REVERSE TRANSCRIPTASE ZINC-BINDING DOMAIN-CONTAINING PROTEIN-RELATED-RELATED"/>
    <property type="match status" value="1"/>
</dbReference>
<name>A0ABQ9BIY8_9ROSI</name>
<dbReference type="Pfam" id="PF13966">
    <property type="entry name" value="zf-RVT"/>
    <property type="match status" value="1"/>
</dbReference>
<dbReference type="InterPro" id="IPR026960">
    <property type="entry name" value="RVT-Znf"/>
</dbReference>
<proteinExistence type="predicted"/>
<feature type="domain" description="Reverse transcriptase zinc-binding" evidence="1">
    <location>
        <begin position="116"/>
        <end position="200"/>
    </location>
</feature>
<reference evidence="2" key="2">
    <citation type="journal article" date="2023" name="Int. J. Mol. Sci.">
        <title>De Novo Assembly and Annotation of 11 Diverse Shrub Willow (Salix) Genomes Reveals Novel Gene Organization in Sex-Linked Regions.</title>
        <authorList>
            <person name="Hyden B."/>
            <person name="Feng K."/>
            <person name="Yates T.B."/>
            <person name="Jawdy S."/>
            <person name="Cereghino C."/>
            <person name="Smart L.B."/>
            <person name="Muchero W."/>
        </authorList>
    </citation>
    <scope>NUCLEOTIDE SEQUENCE</scope>
    <source>
        <tissue evidence="2">Shoot tip</tissue>
    </source>
</reference>
<protein>
    <recommendedName>
        <fullName evidence="1">Reverse transcriptase zinc-binding domain-containing protein</fullName>
    </recommendedName>
</protein>
<gene>
    <name evidence="2" type="ORF">OIU77_028285</name>
</gene>
<reference evidence="2" key="1">
    <citation type="submission" date="2022-10" db="EMBL/GenBank/DDBJ databases">
        <authorList>
            <person name="Hyden B.L."/>
            <person name="Feng K."/>
            <person name="Yates T."/>
            <person name="Jawdy S."/>
            <person name="Smart L.B."/>
            <person name="Muchero W."/>
        </authorList>
    </citation>
    <scope>NUCLEOTIDE SEQUENCE</scope>
    <source>
        <tissue evidence="2">Shoot tip</tissue>
    </source>
</reference>
<comment type="caution">
    <text evidence="2">The sequence shown here is derived from an EMBL/GenBank/DDBJ whole genome shotgun (WGS) entry which is preliminary data.</text>
</comment>